<evidence type="ECO:0000256" key="1">
    <source>
        <dbReference type="ARBA" id="ARBA00007118"/>
    </source>
</evidence>
<accession>A0A8A4TM10</accession>
<proteinExistence type="inferred from homology"/>
<reference evidence="4" key="1">
    <citation type="submission" date="2021-03" db="EMBL/GenBank/DDBJ databases">
        <title>Acanthopleuribacteraceae sp. M133.</title>
        <authorList>
            <person name="Wang G."/>
        </authorList>
    </citation>
    <scope>NUCLEOTIDE SEQUENCE</scope>
    <source>
        <strain evidence="4">M133</strain>
    </source>
</reference>
<dbReference type="PANTHER" id="PTHR43673">
    <property type="entry name" value="NAD(P)H NITROREDUCTASE YDGI-RELATED"/>
    <property type="match status" value="1"/>
</dbReference>
<dbReference type="Gene3D" id="3.40.109.10">
    <property type="entry name" value="NADH Oxidase"/>
    <property type="match status" value="1"/>
</dbReference>
<sequence>MEKPAETQFPIQDLIARRWSPRAFQPKALSREQVGALLEAVRWAPSSFNEQPWRMMVAERGDAAAFEAMLGCLLPGNQTWAQHAGLLMVSLAQTRFKRNDRVNRHAFHDVGLAMGQLGIQATALGLSLHQMAGIDVDRIRQTYALQEGCEPVAGVAVGYAAEPESLPENLAERERAPRQRMALKDLVFTGTFGHPWLG</sequence>
<gene>
    <name evidence="4" type="ORF">J3U87_30420</name>
</gene>
<keyword evidence="5" id="KW-1185">Reference proteome</keyword>
<dbReference type="Proteomes" id="UP000663929">
    <property type="component" value="Chromosome"/>
</dbReference>
<keyword evidence="2" id="KW-0560">Oxidoreductase</keyword>
<dbReference type="InterPro" id="IPR000415">
    <property type="entry name" value="Nitroreductase-like"/>
</dbReference>
<dbReference type="GO" id="GO:0016491">
    <property type="term" value="F:oxidoreductase activity"/>
    <property type="evidence" value="ECO:0007669"/>
    <property type="project" value="UniProtKB-KW"/>
</dbReference>
<dbReference type="EMBL" id="CP071793">
    <property type="protein sequence ID" value="QTD49918.1"/>
    <property type="molecule type" value="Genomic_DNA"/>
</dbReference>
<dbReference type="PANTHER" id="PTHR43673:SF10">
    <property type="entry name" value="NADH DEHYDROGENASE_NAD(P)H NITROREDUCTASE XCC3605-RELATED"/>
    <property type="match status" value="1"/>
</dbReference>
<dbReference type="CDD" id="cd02138">
    <property type="entry name" value="TdsD-like"/>
    <property type="match status" value="1"/>
</dbReference>
<dbReference type="KEGG" id="scor:J3U87_30420"/>
<evidence type="ECO:0000259" key="3">
    <source>
        <dbReference type="Pfam" id="PF00881"/>
    </source>
</evidence>
<protein>
    <submittedName>
        <fullName evidence="4">Nitroreductase family protein</fullName>
    </submittedName>
</protein>
<comment type="similarity">
    <text evidence="1">Belongs to the nitroreductase family.</text>
</comment>
<dbReference type="Pfam" id="PF00881">
    <property type="entry name" value="Nitroreductase"/>
    <property type="match status" value="1"/>
</dbReference>
<evidence type="ECO:0000313" key="4">
    <source>
        <dbReference type="EMBL" id="QTD49918.1"/>
    </source>
</evidence>
<dbReference type="InterPro" id="IPR029479">
    <property type="entry name" value="Nitroreductase"/>
</dbReference>
<dbReference type="AlphaFoldDB" id="A0A8A4TM10"/>
<evidence type="ECO:0000256" key="2">
    <source>
        <dbReference type="ARBA" id="ARBA00023002"/>
    </source>
</evidence>
<dbReference type="RefSeq" id="WP_237379549.1">
    <property type="nucleotide sequence ID" value="NZ_CP071793.1"/>
</dbReference>
<feature type="domain" description="Nitroreductase" evidence="3">
    <location>
        <begin position="15"/>
        <end position="159"/>
    </location>
</feature>
<dbReference type="SUPFAM" id="SSF55469">
    <property type="entry name" value="FMN-dependent nitroreductase-like"/>
    <property type="match status" value="1"/>
</dbReference>
<evidence type="ECO:0000313" key="5">
    <source>
        <dbReference type="Proteomes" id="UP000663929"/>
    </source>
</evidence>
<name>A0A8A4TM10_SULCO</name>
<organism evidence="4 5">
    <name type="scientific">Sulfidibacter corallicola</name>
    <dbReference type="NCBI Taxonomy" id="2818388"/>
    <lineage>
        <taxon>Bacteria</taxon>
        <taxon>Pseudomonadati</taxon>
        <taxon>Acidobacteriota</taxon>
        <taxon>Holophagae</taxon>
        <taxon>Acanthopleuribacterales</taxon>
        <taxon>Acanthopleuribacteraceae</taxon>
        <taxon>Sulfidibacter</taxon>
    </lineage>
</organism>